<sequence length="63" mass="7439">MRCVGDICKDRRYTIVFRANLFSLELKNLTGTRLYERQLEACVDYTFGFQKNWAPGNYPKDVL</sequence>
<accession>A0A1J0WGI1</accession>
<reference evidence="1 2" key="1">
    <citation type="submission" date="2016-11" db="EMBL/GenBank/DDBJ databases">
        <title>Complete genome sequence of Sulfitobacter sp. AM1-D1, a toxic bacteria associated with marine dinoflagellate Alexandrium minutum in East China Sea.</title>
        <authorList>
            <person name="Yang Q."/>
            <person name="Zhang X."/>
            <person name="Tian X."/>
        </authorList>
    </citation>
    <scope>NUCLEOTIDE SEQUENCE [LARGE SCALE GENOMIC DNA]</scope>
    <source>
        <strain evidence="1 2">AM1-D1</strain>
    </source>
</reference>
<proteinExistence type="predicted"/>
<dbReference type="EMBL" id="CP018076">
    <property type="protein sequence ID" value="APE43238.1"/>
    <property type="molecule type" value="Genomic_DNA"/>
</dbReference>
<dbReference type="AlphaFoldDB" id="A0A1J0WGI1"/>
<dbReference type="KEGG" id="suam:BOO69_07275"/>
<protein>
    <submittedName>
        <fullName evidence="1">Uncharacterized protein</fullName>
    </submittedName>
</protein>
<name>A0A1J0WGI1_9RHOB</name>
<evidence type="ECO:0000313" key="2">
    <source>
        <dbReference type="Proteomes" id="UP000181897"/>
    </source>
</evidence>
<evidence type="ECO:0000313" key="1">
    <source>
        <dbReference type="EMBL" id="APE43238.1"/>
    </source>
</evidence>
<organism evidence="1 2">
    <name type="scientific">Sulfitobacter alexandrii</name>
    <dbReference type="NCBI Taxonomy" id="1917485"/>
    <lineage>
        <taxon>Bacteria</taxon>
        <taxon>Pseudomonadati</taxon>
        <taxon>Pseudomonadota</taxon>
        <taxon>Alphaproteobacteria</taxon>
        <taxon>Rhodobacterales</taxon>
        <taxon>Roseobacteraceae</taxon>
        <taxon>Sulfitobacter</taxon>
    </lineage>
</organism>
<dbReference type="Proteomes" id="UP000181897">
    <property type="component" value="Chromosome"/>
</dbReference>
<gene>
    <name evidence="1" type="ORF">BOO69_07275</name>
</gene>
<keyword evidence="2" id="KW-1185">Reference proteome</keyword>